<keyword evidence="2" id="KW-0808">Transferase</keyword>
<evidence type="ECO:0000313" key="2">
    <source>
        <dbReference type="EMBL" id="SLM34692.1"/>
    </source>
</evidence>
<feature type="domain" description="Aminoglycoside phosphotransferase" evidence="1">
    <location>
        <begin position="285"/>
        <end position="489"/>
    </location>
</feature>
<dbReference type="InterPro" id="IPR002575">
    <property type="entry name" value="Aminoglycoside_PTrfase"/>
</dbReference>
<dbReference type="EMBL" id="FWEW01000392">
    <property type="protein sequence ID" value="SLM34692.1"/>
    <property type="molecule type" value="Genomic_DNA"/>
</dbReference>
<dbReference type="Proteomes" id="UP000192927">
    <property type="component" value="Unassembled WGS sequence"/>
</dbReference>
<dbReference type="CDD" id="cd05120">
    <property type="entry name" value="APH_ChoK_like"/>
    <property type="match status" value="1"/>
</dbReference>
<dbReference type="InterPro" id="IPR011009">
    <property type="entry name" value="Kinase-like_dom_sf"/>
</dbReference>
<dbReference type="AlphaFoldDB" id="A0A1W5CV80"/>
<dbReference type="PANTHER" id="PTHR21310">
    <property type="entry name" value="AMINOGLYCOSIDE PHOSPHOTRANSFERASE-RELATED-RELATED"/>
    <property type="match status" value="1"/>
</dbReference>
<reference evidence="3" key="1">
    <citation type="submission" date="2017-03" db="EMBL/GenBank/DDBJ databases">
        <authorList>
            <person name="Sharma R."/>
            <person name="Thines M."/>
        </authorList>
    </citation>
    <scope>NUCLEOTIDE SEQUENCE [LARGE SCALE GENOMIC DNA]</scope>
</reference>
<keyword evidence="2" id="KW-0418">Kinase</keyword>
<dbReference type="GO" id="GO:0016301">
    <property type="term" value="F:kinase activity"/>
    <property type="evidence" value="ECO:0007669"/>
    <property type="project" value="UniProtKB-KW"/>
</dbReference>
<proteinExistence type="predicted"/>
<dbReference type="PANTHER" id="PTHR21310:SF58">
    <property type="entry name" value="AMINOGLYCOSIDE PHOSPHOTRANSFERASE DOMAIN-CONTAINING PROTEIN"/>
    <property type="match status" value="1"/>
</dbReference>
<evidence type="ECO:0000313" key="3">
    <source>
        <dbReference type="Proteomes" id="UP000192927"/>
    </source>
</evidence>
<dbReference type="Pfam" id="PF01636">
    <property type="entry name" value="APH"/>
    <property type="match status" value="1"/>
</dbReference>
<accession>A0A1W5CV80</accession>
<dbReference type="InterPro" id="IPR051678">
    <property type="entry name" value="AGP_Transferase"/>
</dbReference>
<dbReference type="SUPFAM" id="SSF56112">
    <property type="entry name" value="Protein kinase-like (PK-like)"/>
    <property type="match status" value="1"/>
</dbReference>
<name>A0A1W5CV80_9LECA</name>
<protein>
    <submittedName>
        <fullName evidence="2">Protein kinase-like domain</fullName>
    </submittedName>
</protein>
<dbReference type="Gene3D" id="3.90.1200.10">
    <property type="match status" value="1"/>
</dbReference>
<sequence length="504" mass="57329">MEGSSSEPTMVAPSYSSRALALISSSNLPHPEKCIVQAFVEEAVDPELAAHYLLQLTGFLSDPVNGRSRDLELVFFLTEWTKLLNRFRPTVCSDLPKATKDIIRARDGYSCGLSGLKPGFFGRQPLVFTDIIPPSALDFSEGAPREHLDVMLDAFITPAKREWLSSLLGRATSHNNGRQTSRMQRLDNIVLLSPGVYRVFSEGDLRLGPEDPVKAAKRGKENSNQVYKRSFSEVHPSLRVKTYLLLRKVGHYFYGYSSWTPGAVTRLPFNLYLKNGNVGHVHRGTDTSHANQARAMDLVERHTQIPAPRTIDVISTPKLSFLLMTRAPGTPLGHLLIYMSDAEIAQLVQDLRRCLWQMVAIPNPFSPQWAICSAHGEGCFDFRLNGSTRVDNIRFKSEAEFNEFLLSEVPESEREQATRTLSIIHRIYFTHGDLNMRNILIDKGKLSGIVDWENAGWLPEYWDYTKIHFTTRLTRRFLDDVVEKVFPDYSKELENERSLWQWVR</sequence>
<keyword evidence="3" id="KW-1185">Reference proteome</keyword>
<evidence type="ECO:0000259" key="1">
    <source>
        <dbReference type="Pfam" id="PF01636"/>
    </source>
</evidence>
<organism evidence="2 3">
    <name type="scientific">Lasallia pustulata</name>
    <dbReference type="NCBI Taxonomy" id="136370"/>
    <lineage>
        <taxon>Eukaryota</taxon>
        <taxon>Fungi</taxon>
        <taxon>Dikarya</taxon>
        <taxon>Ascomycota</taxon>
        <taxon>Pezizomycotina</taxon>
        <taxon>Lecanoromycetes</taxon>
        <taxon>OSLEUM clade</taxon>
        <taxon>Umbilicariomycetidae</taxon>
        <taxon>Umbilicariales</taxon>
        <taxon>Umbilicariaceae</taxon>
        <taxon>Lasallia</taxon>
    </lineage>
</organism>